<dbReference type="EMBL" id="CATQJL010000305">
    <property type="protein sequence ID" value="CAJ0602659.1"/>
    <property type="molecule type" value="Genomic_DNA"/>
</dbReference>
<dbReference type="Pfam" id="PF08424">
    <property type="entry name" value="NRDE-2"/>
    <property type="match status" value="1"/>
</dbReference>
<feature type="coiled-coil region" evidence="9">
    <location>
        <begin position="572"/>
        <end position="600"/>
    </location>
</feature>
<dbReference type="Pfam" id="PF05832">
    <property type="entry name" value="DUF846"/>
    <property type="match status" value="1"/>
</dbReference>
<evidence type="ECO:0000256" key="1">
    <source>
        <dbReference type="ARBA" id="ARBA00004123"/>
    </source>
</evidence>
<evidence type="ECO:0000256" key="8">
    <source>
        <dbReference type="ARBA" id="ARBA00023242"/>
    </source>
</evidence>
<dbReference type="Proteomes" id="UP001176961">
    <property type="component" value="Unassembled WGS sequence"/>
</dbReference>
<evidence type="ECO:0000313" key="13">
    <source>
        <dbReference type="Proteomes" id="UP001176961"/>
    </source>
</evidence>
<dbReference type="GO" id="GO:0031048">
    <property type="term" value="P:regulatory ncRNA-mediated heterochromatin formation"/>
    <property type="evidence" value="ECO:0007669"/>
    <property type="project" value="TreeGrafter"/>
</dbReference>
<keyword evidence="7 11" id="KW-0472">Membrane</keyword>
<keyword evidence="5 11" id="KW-0812">Transmembrane</keyword>
<evidence type="ECO:0000256" key="5">
    <source>
        <dbReference type="ARBA" id="ARBA00022692"/>
    </source>
</evidence>
<comment type="similarity">
    <text evidence="3">Belongs to the TVP23 family.</text>
</comment>
<dbReference type="GO" id="GO:0016020">
    <property type="term" value="C:membrane"/>
    <property type="evidence" value="ECO:0007669"/>
    <property type="project" value="UniProtKB-SubCell"/>
</dbReference>
<dbReference type="InterPro" id="IPR013633">
    <property type="entry name" value="NRDE-2"/>
</dbReference>
<reference evidence="12" key="1">
    <citation type="submission" date="2023-07" db="EMBL/GenBank/DDBJ databases">
        <authorList>
            <consortium name="CYATHOMIX"/>
        </authorList>
    </citation>
    <scope>NUCLEOTIDE SEQUENCE</scope>
    <source>
        <strain evidence="12">N/A</strain>
    </source>
</reference>
<evidence type="ECO:0000256" key="10">
    <source>
        <dbReference type="SAM" id="MobiDB-lite"/>
    </source>
</evidence>
<comment type="subcellular location">
    <subcellularLocation>
        <location evidence="2">Membrane</location>
        <topology evidence="2">Multi-pass membrane protein</topology>
    </subcellularLocation>
    <subcellularLocation>
        <location evidence="1">Nucleus</location>
    </subcellularLocation>
</comment>
<sequence length="1370" mass="159534">MAWYTNYLAVIKDIGSPLGRENQDCLYRKMFRAYADQSNEDREEGECEDDDRYSSFDQEKILEARNRRESIARAQHLVEREKNMNALRYINSDSDDDEVQIKLPTPTHFVPISTPRVDLPAEKKKKKKKSKKSKHHRHKERKRQRRRSSTSSSSTDDSDASSSSSDDERRRRRKAPPVVVIKREKWGYLAYKEERSPEGSYIVYDKQYDHENFSMDVIPKGQTVDYRAHYYTVINGNSRLDELFFAKELRDVKDKRKRAERYFDGTLRKLDDSNVERKFRKLQSMYETNMDYVALSKTKLQEFEFLHQIAERNAMEKEREALEIEVASSTPAHAVHLETQRRLIATEFANNKRDPDVLERFLKINEELFEASRVTGSASDRRGLAERQISIIDQAIAANQRAVEFRLKRLEYLKELRPKEELLVEWEKILNGFVNNCSVWEKYLDYIQYDSANYSRQVMERAFDRCFRKLNAILSGTFKSHKPEPNTADFLVHMYVRRLSWWMECGQTNRAIASIQATFEYNFQVPESLRHAPEDKKEEAFAVFWNSGVPRFGDEEAKGWFSFHENRDAQEMDRLEVVARALQEQKTQELEQRIAASEDDLIVSWVEMERELECIESRPRRALSGSLAGIDSIHAMKEVAYGDLRILKSNNAIFVLSLLHVLGARCGTEWWSTADKPLPRLPTFRLLEEWNLLPSVRKLYPIPSPGAQEMVLNMLRAAIHLHPDLKYIVYLLETKASQLEYLYHDRPTGVCVAHMRDFVRSIAKDYQSVVDIKDFDLIIAAYALKMFERWARDEKANSASTEGGEIAKDKKKRKEKNFLRSHYVEQLSAFLSNSNDVPFVQQSPRKLVVSLRMLLCLVQNLPHHRVLAEITRFFLRKSKDEEVSPTEALSALDEWNNIFRTVERFDKPEKVSCFGSVRALCIALRMHFEYARASKTSDHWLKECDALYKLGLSAANDDRAMIVGAFLDVLEYHWKNYHTHKEKLLSVFEEGQKLIPYDGSLIRRRINLTTSLMEKFRIEHMFSSSPSRKDPTLDMYSSLARLYLQKNRITKLFEAGALPNSDVFALITRAEASARRDPALWRLAMAQARSSRFLSETHVLASAQCGWSRNLHIDCIALCDNTKKCKEIMSLMEERGVHVFNELDYVEELKKIKLYCSLSALLEPLLELEMSSGFDTALNIGGTTQESQGFSLHMFSKPTIVLAHVAFKGAALAYYFLANWLSSSFIVQFLVILTLLSMDFWTVKNITGRLLVGLRWWNFVDENGNNHWKFESAKDTSRFPVLDRRAFWIGLVLGPLMWLFFVTMAFFTFKWEWMIIALLGLAMNSANLYGYLRCRWSDTTQFTNYISKWAFLSVLRRQNPSGADTMQQTI</sequence>
<organism evidence="12 13">
    <name type="scientific">Cylicocyclus nassatus</name>
    <name type="common">Nematode worm</name>
    <dbReference type="NCBI Taxonomy" id="53992"/>
    <lineage>
        <taxon>Eukaryota</taxon>
        <taxon>Metazoa</taxon>
        <taxon>Ecdysozoa</taxon>
        <taxon>Nematoda</taxon>
        <taxon>Chromadorea</taxon>
        <taxon>Rhabditida</taxon>
        <taxon>Rhabditina</taxon>
        <taxon>Rhabditomorpha</taxon>
        <taxon>Strongyloidea</taxon>
        <taxon>Strongylidae</taxon>
        <taxon>Cylicocyclus</taxon>
    </lineage>
</organism>
<evidence type="ECO:0000313" key="12">
    <source>
        <dbReference type="EMBL" id="CAJ0602659.1"/>
    </source>
</evidence>
<comment type="caution">
    <text evidence="12">The sequence shown here is derived from an EMBL/GenBank/DDBJ whole genome shotgun (WGS) entry which is preliminary data.</text>
</comment>
<evidence type="ECO:0000256" key="4">
    <source>
        <dbReference type="ARBA" id="ARBA00009265"/>
    </source>
</evidence>
<name>A0AA36M7Y7_CYLNA</name>
<feature type="compositionally biased region" description="Low complexity" evidence="10">
    <location>
        <begin position="149"/>
        <end position="164"/>
    </location>
</feature>
<feature type="transmembrane region" description="Helical" evidence="11">
    <location>
        <begin position="1286"/>
        <end position="1307"/>
    </location>
</feature>
<evidence type="ECO:0000256" key="3">
    <source>
        <dbReference type="ARBA" id="ARBA00005467"/>
    </source>
</evidence>
<keyword evidence="13" id="KW-1185">Reference proteome</keyword>
<evidence type="ECO:0000256" key="2">
    <source>
        <dbReference type="ARBA" id="ARBA00004141"/>
    </source>
</evidence>
<gene>
    <name evidence="12" type="ORF">CYNAS_LOCUS14642</name>
</gene>
<dbReference type="PANTHER" id="PTHR13471">
    <property type="entry name" value="TETRATRICOPEPTIDE-LIKE HELICAL"/>
    <property type="match status" value="1"/>
</dbReference>
<dbReference type="GO" id="GO:0071013">
    <property type="term" value="C:catalytic step 2 spliceosome"/>
    <property type="evidence" value="ECO:0007669"/>
    <property type="project" value="TreeGrafter"/>
</dbReference>
<protein>
    <recommendedName>
        <fullName evidence="14">Golgi apparatus membrane protein TVP23 homolog</fullName>
    </recommendedName>
</protein>
<dbReference type="GO" id="GO:1902369">
    <property type="term" value="P:negative regulation of RNA catabolic process"/>
    <property type="evidence" value="ECO:0007669"/>
    <property type="project" value="TreeGrafter"/>
</dbReference>
<keyword evidence="8" id="KW-0539">Nucleus</keyword>
<evidence type="ECO:0000256" key="6">
    <source>
        <dbReference type="ARBA" id="ARBA00022989"/>
    </source>
</evidence>
<feature type="region of interest" description="Disordered" evidence="10">
    <location>
        <begin position="98"/>
        <end position="176"/>
    </location>
</feature>
<feature type="compositionally biased region" description="Basic residues" evidence="10">
    <location>
        <begin position="123"/>
        <end position="148"/>
    </location>
</feature>
<proteinExistence type="inferred from homology"/>
<evidence type="ECO:0000256" key="11">
    <source>
        <dbReference type="SAM" id="Phobius"/>
    </source>
</evidence>
<keyword evidence="9" id="KW-0175">Coiled coil</keyword>
<evidence type="ECO:0000256" key="7">
    <source>
        <dbReference type="ARBA" id="ARBA00023136"/>
    </source>
</evidence>
<feature type="transmembrane region" description="Helical" evidence="11">
    <location>
        <begin position="1313"/>
        <end position="1332"/>
    </location>
</feature>
<evidence type="ECO:0000256" key="9">
    <source>
        <dbReference type="SAM" id="Coils"/>
    </source>
</evidence>
<evidence type="ECO:0008006" key="14">
    <source>
        <dbReference type="Google" id="ProtNLM"/>
    </source>
</evidence>
<accession>A0AA36M7Y7</accession>
<comment type="similarity">
    <text evidence="4">Belongs to the NRDE2 family.</text>
</comment>
<dbReference type="PANTHER" id="PTHR13471:SF0">
    <property type="entry name" value="NUCLEAR EXOSOME REGULATOR NRDE2"/>
    <property type="match status" value="1"/>
</dbReference>
<feature type="transmembrane region" description="Helical" evidence="11">
    <location>
        <begin position="1212"/>
        <end position="1236"/>
    </location>
</feature>
<dbReference type="InterPro" id="IPR008564">
    <property type="entry name" value="TVP23-like"/>
</dbReference>
<keyword evidence="6 11" id="KW-1133">Transmembrane helix</keyword>